<feature type="compositionally biased region" description="Polar residues" evidence="1">
    <location>
        <begin position="1747"/>
        <end position="1756"/>
    </location>
</feature>
<dbReference type="InterPro" id="IPR051825">
    <property type="entry name" value="SRCIN1"/>
</dbReference>
<dbReference type="Proteomes" id="UP001369086">
    <property type="component" value="Unassembled WGS sequence"/>
</dbReference>
<feature type="compositionally biased region" description="Polar residues" evidence="1">
    <location>
        <begin position="1876"/>
        <end position="1907"/>
    </location>
</feature>
<feature type="region of interest" description="Disordered" evidence="1">
    <location>
        <begin position="1"/>
        <end position="123"/>
    </location>
</feature>
<feature type="region of interest" description="Disordered" evidence="1">
    <location>
        <begin position="1648"/>
        <end position="1667"/>
    </location>
</feature>
<feature type="compositionally biased region" description="Low complexity" evidence="1">
    <location>
        <begin position="2021"/>
        <end position="2037"/>
    </location>
</feature>
<accession>A0ABR1A5A0</accession>
<dbReference type="Gene3D" id="1.20.58.1540">
    <property type="entry name" value="Actin interacting protein 3, C-terminal domain"/>
    <property type="match status" value="1"/>
</dbReference>
<feature type="region of interest" description="Disordered" evidence="1">
    <location>
        <begin position="1137"/>
        <end position="1230"/>
    </location>
</feature>
<feature type="region of interest" description="Disordered" evidence="1">
    <location>
        <begin position="1781"/>
        <end position="2076"/>
    </location>
</feature>
<organism evidence="2 3">
    <name type="scientific">Huso huso</name>
    <name type="common">Beluga</name>
    <name type="synonym">Acipenser huso</name>
    <dbReference type="NCBI Taxonomy" id="61971"/>
    <lineage>
        <taxon>Eukaryota</taxon>
        <taxon>Metazoa</taxon>
        <taxon>Chordata</taxon>
        <taxon>Craniata</taxon>
        <taxon>Vertebrata</taxon>
        <taxon>Euteleostomi</taxon>
        <taxon>Actinopterygii</taxon>
        <taxon>Chondrostei</taxon>
        <taxon>Acipenseriformes</taxon>
        <taxon>Acipenseridae</taxon>
        <taxon>Huso</taxon>
    </lineage>
</organism>
<feature type="compositionally biased region" description="Polar residues" evidence="1">
    <location>
        <begin position="2045"/>
        <end position="2076"/>
    </location>
</feature>
<proteinExistence type="predicted"/>
<feature type="compositionally biased region" description="Low complexity" evidence="1">
    <location>
        <begin position="1181"/>
        <end position="1198"/>
    </location>
</feature>
<feature type="compositionally biased region" description="Pro residues" evidence="1">
    <location>
        <begin position="361"/>
        <end position="383"/>
    </location>
</feature>
<protein>
    <submittedName>
        <fullName evidence="2">Sickle tail protein-like protein</fullName>
    </submittedName>
</protein>
<sequence length="2076" mass="228505">MSKPSRLARPSSAGAASKLPSARKEDFGSRSKTISLGEKLLRTGSEGTLVKKQPKQQVQMAPVSMHRRAAHKEQGNSNLRVTSPEDAEHLSKKQSGALNTKPARNIPRRHTVGGPRSSKEILGMQTSDMDRKREAFLEHLKQKYPHHASAISGHQERLREQVLQCMLASLHSELDMQRYLMKIESSQRIISPKHSQSPQLVVSEESLEVMSEGEAPTAFTRGSRSRASLPVVRSTNQTKDRSLGVLYLQYGDETKQIRMPNEITSGDTIRALFVSAFPQQLNMKMLESPNVAVYIKDDARKMYYELGDVRNITDHSCLKVYHKDPAHAFNHNPRPANGDVRIHREIVYTTREGQHTMRQPMGPPPPHVIPSSLPPPAAHSMPPSPSRIPFGGPRTMVLPGSATIPRDRLSSVPPSRSISPSPSAILERRDVKPDEDMGNKNVALMRSEGLYADPYMHHEGRLSIASSHSGHPGDVQDHSMGYHRGSIRSTGSYSSATMATEMMEHHTVYRQKSRKYADSHLPTLGSKTPPPSPHRITDMRMMDIHTAQNAHVPPLQTVQLDRSSPIRHSFKKEPGTSVAIETVTKARSPMTSPVFDLASGPGDKLLLGHGPPPSPSDPKTRERMKAMEKQIASLTGLVQSALLKGPNTSSAKEASSENTMKTASLVNSTSSGTAVCSIPAVKSSAGTVESTSTITLSPAGGCALAQGSLLHFRKNVSDLRLQLQHMRQLQLQNQETLRVMLKRAESEINGKVLEVVKRLEDPVQRQRVVVEEERQRYLGEEEKIVTQLCNLERYVDELHRDSTSATVHRAVTLKDVEDGAVSLRKVGESLAGLKGEFPTLQNKMRAVLRVEVEAVRFLKEEPHKLDSLLKRVKTLTESLTGLRRCATETAQVTKTTITEYVVGLTESEAPITVNMQPQEQGVRIQTLSQPNSPSALPEPQSSSTKSEVMPASPMVIHRVQSAPVVIQQSQHSATLLHHSQSPPATPTLRLHSSPMVVQSLQSTPVTVQQSQESSTAILQQNHTTPNPEQAAQAMNIGNESTTQSLLVEEIQTSRTRNRNRVVSIEAAEKEWEEKRLNVGHYDGKQFEKLLQEAQANMMKGIPSLEVMQEAAPPPLPPPPNPDEVDTLHILEPQAEEAPHTELGIEKAVKSPPPPPPPRRTYPPGSGLTTGRSGEVIFTTRQEAVSAQEAEEAAAQVQQTKLPRSPSESKPPPQTPPPIAASSSREEEDEGDKIMAELQVFQKCTFMDVGTKSIVEHPRVETQVREIRPGALISPKEKKSMEILGEEKQTDTDENGNETSLDSRGVIYYVTGQISNELPSLQMEELKEPNTDGTAESNHQFVVNEPFIFQECSYVESQGNFPDRQHQFQISYTETQQEVPDVEQKQEMQTIHYHQKEEPTKTIPQNGSIEDAMIKMSTEKFETNNASPLPTEMSVSQLNSLIKNQEAPVILESPQEWTEDDGHSEQVVLRSKSSKVKIKYFEDADPNPSSPREESPTPIDNIAFMITDTEVQALSCGECQEIVKNKGENVQTVNVDGNREMTTQDYSHGPLDTEDPAAGLDRKPVIIIFDEPMDIRSAYKRLSTIFESEEELERMMAEERIDEENEEAEETDSDRKEASLESRADRVERADQVSSVDSYNSLQRDHAYLLEPPGGSAAEAKPDVLDGSKQDAKKKFKFKFPKKQLAALTQAIRTGTKTGKKTLQVVVYEEEEEPDGTVKQQKEAKRFEIRSKSTDDETTTTTKTITTVQQASSNSQYRTDEIRKNTYKTLDSLEQTIKQLETTISEMGPKSPEETVLQESRTFSFQKAESAEQAEPQVELGSVQESATPVYYTQKGLQWKKSKPQLLPRPSATTTPVTCEQSSSTISSTSRMPVPMSSKSRQQPGSPDKAGTQQKLQDPQRQFRQANGSAKKAGGDYKATSPTLPASKIPAFSPSSGKGSSASAPSSDSTNPINSSSSKSSIPSTLLNPHASRSAPHHPSSSSHIPSGSNGSLRLQSPTHTGKGQSLSISPQTQNGRPPPSSSSSSSSPSPVSSTSLSQGVKSIRTIHTPSFISYKGQNGKPTPSSSSAKESAQNHT</sequence>
<gene>
    <name evidence="2" type="ORF">HHUSO_G4572</name>
</gene>
<feature type="region of interest" description="Disordered" evidence="1">
    <location>
        <begin position="919"/>
        <end position="949"/>
    </location>
</feature>
<feature type="region of interest" description="Disordered" evidence="1">
    <location>
        <begin position="1595"/>
        <end position="1637"/>
    </location>
</feature>
<feature type="compositionally biased region" description="Acidic residues" evidence="1">
    <location>
        <begin position="1599"/>
        <end position="1611"/>
    </location>
</feature>
<dbReference type="PANTHER" id="PTHR22741:SF11">
    <property type="entry name" value="SICKLE TAIL PROTEIN HOMOLOG"/>
    <property type="match status" value="1"/>
</dbReference>
<feature type="compositionally biased region" description="Pro residues" evidence="1">
    <location>
        <begin position="1208"/>
        <end position="1218"/>
    </location>
</feature>
<comment type="caution">
    <text evidence="2">The sequence shown here is derived from an EMBL/GenBank/DDBJ whole genome shotgun (WGS) entry which is preliminary data.</text>
</comment>
<feature type="compositionally biased region" description="Low complexity" evidence="1">
    <location>
        <begin position="1932"/>
        <end position="1991"/>
    </location>
</feature>
<feature type="compositionally biased region" description="Polar residues" evidence="1">
    <location>
        <begin position="1850"/>
        <end position="1860"/>
    </location>
</feature>
<feature type="compositionally biased region" description="Basic and acidic residues" evidence="1">
    <location>
        <begin position="1137"/>
        <end position="1148"/>
    </location>
</feature>
<feature type="compositionally biased region" description="Polar residues" evidence="1">
    <location>
        <begin position="1796"/>
        <end position="1806"/>
    </location>
</feature>
<feature type="compositionally biased region" description="Polar residues" evidence="1">
    <location>
        <begin position="919"/>
        <end position="946"/>
    </location>
</feature>
<feature type="region of interest" description="Disordered" evidence="1">
    <location>
        <begin position="1728"/>
        <end position="1759"/>
    </location>
</feature>
<evidence type="ECO:0000256" key="1">
    <source>
        <dbReference type="SAM" id="MobiDB-lite"/>
    </source>
</evidence>
<name>A0ABR1A5A0_HUSHU</name>
<feature type="compositionally biased region" description="Polar residues" evidence="1">
    <location>
        <begin position="1992"/>
        <end position="2015"/>
    </location>
</feature>
<dbReference type="EMBL" id="JAHFZB010000003">
    <property type="protein sequence ID" value="KAK6492270.1"/>
    <property type="molecule type" value="Genomic_DNA"/>
</dbReference>
<dbReference type="PANTHER" id="PTHR22741">
    <property type="entry name" value="P140CAP/SNIP-RELATED"/>
    <property type="match status" value="1"/>
</dbReference>
<feature type="compositionally biased region" description="Basic and acidic residues" evidence="1">
    <location>
        <begin position="1612"/>
        <end position="1630"/>
    </location>
</feature>
<evidence type="ECO:0000313" key="2">
    <source>
        <dbReference type="EMBL" id="KAK6492270.1"/>
    </source>
</evidence>
<evidence type="ECO:0000313" key="3">
    <source>
        <dbReference type="Proteomes" id="UP001369086"/>
    </source>
</evidence>
<keyword evidence="3" id="KW-1185">Reference proteome</keyword>
<feature type="compositionally biased region" description="Pro residues" evidence="1">
    <location>
        <begin position="1150"/>
        <end position="1160"/>
    </location>
</feature>
<feature type="region of interest" description="Disordered" evidence="1">
    <location>
        <begin position="352"/>
        <end position="383"/>
    </location>
</feature>
<reference evidence="2 3" key="1">
    <citation type="submission" date="2021-05" db="EMBL/GenBank/DDBJ databases">
        <authorList>
            <person name="Zahm M."/>
            <person name="Klopp C."/>
            <person name="Cabau C."/>
            <person name="Kuhl H."/>
            <person name="Suciu R."/>
            <person name="Ciorpac M."/>
            <person name="Holostenco D."/>
            <person name="Gessner J."/>
            <person name="Wuertz S."/>
            <person name="Hohne C."/>
            <person name="Stock M."/>
            <person name="Gislard M."/>
            <person name="Lluch J."/>
            <person name="Milhes M."/>
            <person name="Lampietro C."/>
            <person name="Lopez Roques C."/>
            <person name="Donnadieu C."/>
            <person name="Du K."/>
            <person name="Schartl M."/>
            <person name="Guiguen Y."/>
        </authorList>
    </citation>
    <scope>NUCLEOTIDE SEQUENCE [LARGE SCALE GENOMIC DNA]</scope>
    <source>
        <strain evidence="2">Hh-F2</strain>
        <tissue evidence="2">Blood</tissue>
    </source>
</reference>